<evidence type="ECO:0000259" key="3">
    <source>
        <dbReference type="Pfam" id="PF13976"/>
    </source>
</evidence>
<dbReference type="PANTHER" id="PTHR42648:SF27">
    <property type="entry name" value="RNA-DIRECTED DNA POLYMERASE"/>
    <property type="match status" value="1"/>
</dbReference>
<dbReference type="Proteomes" id="UP001151760">
    <property type="component" value="Unassembled WGS sequence"/>
</dbReference>
<organism evidence="5 6">
    <name type="scientific">Tanacetum coccineum</name>
    <dbReference type="NCBI Taxonomy" id="301880"/>
    <lineage>
        <taxon>Eukaryota</taxon>
        <taxon>Viridiplantae</taxon>
        <taxon>Streptophyta</taxon>
        <taxon>Embryophyta</taxon>
        <taxon>Tracheophyta</taxon>
        <taxon>Spermatophyta</taxon>
        <taxon>Magnoliopsida</taxon>
        <taxon>eudicotyledons</taxon>
        <taxon>Gunneridae</taxon>
        <taxon>Pentapetalae</taxon>
        <taxon>asterids</taxon>
        <taxon>campanulids</taxon>
        <taxon>Asterales</taxon>
        <taxon>Asteraceae</taxon>
        <taxon>Asteroideae</taxon>
        <taxon>Anthemideae</taxon>
        <taxon>Anthemidinae</taxon>
        <taxon>Tanacetum</taxon>
    </lineage>
</organism>
<accession>A0ABQ5CHX9</accession>
<evidence type="ECO:0000313" key="6">
    <source>
        <dbReference type="Proteomes" id="UP001151760"/>
    </source>
</evidence>
<evidence type="ECO:0000256" key="1">
    <source>
        <dbReference type="ARBA" id="ARBA00022670"/>
    </source>
</evidence>
<feature type="region of interest" description="Disordered" evidence="2">
    <location>
        <begin position="140"/>
        <end position="179"/>
    </location>
</feature>
<protein>
    <submittedName>
        <fullName evidence="5">Retrotransposon protein, putative, ty1-copia subclass</fullName>
    </submittedName>
</protein>
<reference evidence="5" key="2">
    <citation type="submission" date="2022-01" db="EMBL/GenBank/DDBJ databases">
        <authorList>
            <person name="Yamashiro T."/>
            <person name="Shiraishi A."/>
            <person name="Satake H."/>
            <person name="Nakayama K."/>
        </authorList>
    </citation>
    <scope>NUCLEOTIDE SEQUENCE</scope>
</reference>
<feature type="domain" description="Retrovirus-related Pol polyprotein from transposon TNT 1-94-like beta-barrel" evidence="4">
    <location>
        <begin position="204"/>
        <end position="286"/>
    </location>
</feature>
<feature type="domain" description="GAG-pre-integrase" evidence="3">
    <location>
        <begin position="314"/>
        <end position="386"/>
    </location>
</feature>
<feature type="compositionally biased region" description="Basic residues" evidence="2">
    <location>
        <begin position="140"/>
        <end position="154"/>
    </location>
</feature>
<name>A0ABQ5CHX9_9ASTR</name>
<keyword evidence="1" id="KW-0645">Protease</keyword>
<dbReference type="Pfam" id="PF22936">
    <property type="entry name" value="Pol_BBD"/>
    <property type="match status" value="1"/>
</dbReference>
<dbReference type="Pfam" id="PF14223">
    <property type="entry name" value="Retrotran_gag_2"/>
    <property type="match status" value="1"/>
</dbReference>
<dbReference type="InterPro" id="IPR039537">
    <property type="entry name" value="Retrotran_Ty1/copia-like"/>
</dbReference>
<dbReference type="PANTHER" id="PTHR42648">
    <property type="entry name" value="TRANSPOSASE, PUTATIVE-RELATED"/>
    <property type="match status" value="1"/>
</dbReference>
<sequence>MTAELHRQFENSSPYDMIKELKAMFEKQAGVERFDLIQTFHACKQEEGKPVAAYVIQMKGYVDQLERLGYVLPQEIIVGLILNGITKDFFGFVRNYNMHNMGKTVGELHPMLIVYEKGLAKKAETPQVMMIKGGKIQKANKKSLKVKGKGKANGKGKDKQVYIPKPKNPKPSAKEHPAKDDTCHHYKEVGIFTIELFAFLNKSWVYNTGCGTHISITKHGFREARKLKQGALYLYVGNGVRAQVEAIGSYDVVLPNGLVICLDNCHYAHSITRGVVSVHRLVENGFVQCFTDFGISVSKNNVFYFNAIPSNGIYEIDMHDLVPNVNSIYNVSAKRAKHNLDPTYLWHCRFAHISKKRIEKMQQEGILKSTDDESFDQCVSCLSGKMTRKSFPHRPKRATDLLGIIHTDVCGLLRHVSRQGASYFITFTNIEYVGFL</sequence>
<reference evidence="5" key="1">
    <citation type="journal article" date="2022" name="Int. J. Mol. Sci.">
        <title>Draft Genome of Tanacetum Coccineum: Genomic Comparison of Closely Related Tanacetum-Family Plants.</title>
        <authorList>
            <person name="Yamashiro T."/>
            <person name="Shiraishi A."/>
            <person name="Nakayama K."/>
            <person name="Satake H."/>
        </authorList>
    </citation>
    <scope>NUCLEOTIDE SEQUENCE</scope>
</reference>
<dbReference type="InterPro" id="IPR054722">
    <property type="entry name" value="PolX-like_BBD"/>
</dbReference>
<evidence type="ECO:0000313" key="5">
    <source>
        <dbReference type="EMBL" id="GJT26691.1"/>
    </source>
</evidence>
<dbReference type="InterPro" id="IPR025724">
    <property type="entry name" value="GAG-pre-integrase_dom"/>
</dbReference>
<dbReference type="Pfam" id="PF13976">
    <property type="entry name" value="gag_pre-integrs"/>
    <property type="match status" value="1"/>
</dbReference>
<keyword evidence="1" id="KW-0378">Hydrolase</keyword>
<dbReference type="EMBL" id="BQNB010014314">
    <property type="protein sequence ID" value="GJT26691.1"/>
    <property type="molecule type" value="Genomic_DNA"/>
</dbReference>
<gene>
    <name evidence="5" type="ORF">Tco_0906966</name>
</gene>
<comment type="caution">
    <text evidence="5">The sequence shown here is derived from an EMBL/GenBank/DDBJ whole genome shotgun (WGS) entry which is preliminary data.</text>
</comment>
<proteinExistence type="predicted"/>
<evidence type="ECO:0000259" key="4">
    <source>
        <dbReference type="Pfam" id="PF22936"/>
    </source>
</evidence>
<keyword evidence="6" id="KW-1185">Reference proteome</keyword>
<evidence type="ECO:0000256" key="2">
    <source>
        <dbReference type="SAM" id="MobiDB-lite"/>
    </source>
</evidence>